<name>A0A7D3QUR2_9VIRU</name>
<dbReference type="EMBL" id="MT418680">
    <property type="protein sequence ID" value="QKF94365.1"/>
    <property type="molecule type" value="Genomic_DNA"/>
</dbReference>
<keyword evidence="1" id="KW-1133">Transmembrane helix</keyword>
<evidence type="ECO:0000313" key="2">
    <source>
        <dbReference type="EMBL" id="QKF94365.1"/>
    </source>
</evidence>
<gene>
    <name evidence="2" type="ORF">Fadolivirus_1_907</name>
</gene>
<keyword evidence="3" id="KW-1185">Reference proteome</keyword>
<dbReference type="Proteomes" id="UP001162001">
    <property type="component" value="Segment"/>
</dbReference>
<protein>
    <submittedName>
        <fullName evidence="2">Uncharacterized protein</fullName>
    </submittedName>
</protein>
<evidence type="ECO:0000256" key="1">
    <source>
        <dbReference type="SAM" id="Phobius"/>
    </source>
</evidence>
<proteinExistence type="predicted"/>
<reference evidence="2 3" key="1">
    <citation type="submission" date="2020-04" db="EMBL/GenBank/DDBJ databases">
        <title>Advantages and limits of metagenomic assembly and binning of a giant virus.</title>
        <authorList>
            <person name="Schulz F."/>
            <person name="Andreani J."/>
            <person name="Francis R."/>
            <person name="Boudjemaa H."/>
            <person name="Bou Khalil J.Y."/>
            <person name="Lee J."/>
            <person name="La Scola B."/>
            <person name="Woyke T."/>
        </authorList>
    </citation>
    <scope>NUCLEOTIDE SEQUENCE [LARGE SCALE GENOMIC DNA]</scope>
    <source>
        <strain evidence="2 3">FV1/VV64</strain>
    </source>
</reference>
<feature type="transmembrane region" description="Helical" evidence="1">
    <location>
        <begin position="33"/>
        <end position="51"/>
    </location>
</feature>
<sequence>MRPSFLSHALNGLTLFLAVILFAMNYNQFNTETMIKMLLFISIAIGIHGLLHHKEEIYYGWNPLAGKWKISDDKI</sequence>
<keyword evidence="1" id="KW-0812">Transmembrane</keyword>
<feature type="transmembrane region" description="Helical" evidence="1">
    <location>
        <begin position="6"/>
        <end position="26"/>
    </location>
</feature>
<organism evidence="2 3">
    <name type="scientific">Fadolivirus FV1/VV64</name>
    <dbReference type="NCBI Taxonomy" id="3070911"/>
    <lineage>
        <taxon>Viruses</taxon>
        <taxon>Varidnaviria</taxon>
        <taxon>Bamfordvirae</taxon>
        <taxon>Nucleocytoviricota</taxon>
        <taxon>Megaviricetes</taxon>
        <taxon>Imitervirales</taxon>
        <taxon>Mimiviridae</taxon>
        <taxon>Klosneuvirinae</taxon>
        <taxon>Fadolivirus</taxon>
        <taxon>Fadolivirus algeromassiliense</taxon>
    </lineage>
</organism>
<accession>A0A7D3QUR2</accession>
<evidence type="ECO:0000313" key="3">
    <source>
        <dbReference type="Proteomes" id="UP001162001"/>
    </source>
</evidence>
<keyword evidence="1" id="KW-0472">Membrane</keyword>